<keyword evidence="4 6" id="KW-0805">Transcription regulation</keyword>
<dbReference type="InterPro" id="IPR035926">
    <property type="entry name" value="NusB-like_sf"/>
</dbReference>
<evidence type="ECO:0000256" key="6">
    <source>
        <dbReference type="HAMAP-Rule" id="MF_00073"/>
    </source>
</evidence>
<evidence type="ECO:0000256" key="2">
    <source>
        <dbReference type="ARBA" id="ARBA00022814"/>
    </source>
</evidence>
<dbReference type="AlphaFoldDB" id="A0A1I4KWI2"/>
<evidence type="ECO:0000256" key="4">
    <source>
        <dbReference type="ARBA" id="ARBA00023015"/>
    </source>
</evidence>
<dbReference type="PANTHER" id="PTHR11078:SF3">
    <property type="entry name" value="ANTITERMINATION NUSB DOMAIN-CONTAINING PROTEIN"/>
    <property type="match status" value="1"/>
</dbReference>
<evidence type="ECO:0000256" key="3">
    <source>
        <dbReference type="ARBA" id="ARBA00022884"/>
    </source>
</evidence>
<reference evidence="9" key="1">
    <citation type="submission" date="2016-10" db="EMBL/GenBank/DDBJ databases">
        <authorList>
            <person name="Varghese N."/>
            <person name="Submissions S."/>
        </authorList>
    </citation>
    <scope>NUCLEOTIDE SEQUENCE [LARGE SCALE GENOMIC DNA]</scope>
    <source>
        <strain evidence="9">CGMCC 1.4250</strain>
    </source>
</reference>
<sequence length="126" mass="14520">MKRRIAREKALQILFSLDTEEYDLATTVEHTLDEDEHDPFILNVVNGVATNKQEIDEKIKGHLEKWSLERVALVERTLLRMAVYELFYFKDAPESVVINEAIEIAHVFGDDKSGKFINGVLSKMIK</sequence>
<dbReference type="Proteomes" id="UP000198565">
    <property type="component" value="Unassembled WGS sequence"/>
</dbReference>
<keyword evidence="5 6" id="KW-0804">Transcription</keyword>
<comment type="function">
    <text evidence="6">Involved in transcription antitermination. Required for transcription of ribosomal RNA (rRNA) genes. Binds specifically to the boxA antiterminator sequence of the ribosomal RNA (rrn) operons.</text>
</comment>
<evidence type="ECO:0000313" key="8">
    <source>
        <dbReference type="EMBL" id="SFL83021.1"/>
    </source>
</evidence>
<feature type="domain" description="NusB/RsmB/TIM44" evidence="7">
    <location>
        <begin position="5"/>
        <end position="126"/>
    </location>
</feature>
<dbReference type="SUPFAM" id="SSF48013">
    <property type="entry name" value="NusB-like"/>
    <property type="match status" value="1"/>
</dbReference>
<dbReference type="GO" id="GO:0031564">
    <property type="term" value="P:transcription antitermination"/>
    <property type="evidence" value="ECO:0007669"/>
    <property type="project" value="UniProtKB-KW"/>
</dbReference>
<keyword evidence="9" id="KW-1185">Reference proteome</keyword>
<accession>A0A1I4KWI2</accession>
<comment type="similarity">
    <text evidence="1 6">Belongs to the NusB family.</text>
</comment>
<name>A0A1I4KWI2_9BACI</name>
<keyword evidence="3 6" id="KW-0694">RNA-binding</keyword>
<dbReference type="Gene3D" id="1.10.940.10">
    <property type="entry name" value="NusB-like"/>
    <property type="match status" value="1"/>
</dbReference>
<evidence type="ECO:0000256" key="1">
    <source>
        <dbReference type="ARBA" id="ARBA00005952"/>
    </source>
</evidence>
<evidence type="ECO:0000313" key="9">
    <source>
        <dbReference type="Proteomes" id="UP000198565"/>
    </source>
</evidence>
<organism evidence="8 9">
    <name type="scientific">Gracilibacillus orientalis</name>
    <dbReference type="NCBI Taxonomy" id="334253"/>
    <lineage>
        <taxon>Bacteria</taxon>
        <taxon>Bacillati</taxon>
        <taxon>Bacillota</taxon>
        <taxon>Bacilli</taxon>
        <taxon>Bacillales</taxon>
        <taxon>Bacillaceae</taxon>
        <taxon>Gracilibacillus</taxon>
    </lineage>
</organism>
<keyword evidence="2 6" id="KW-0889">Transcription antitermination</keyword>
<proteinExistence type="inferred from homology"/>
<dbReference type="CDD" id="cd00619">
    <property type="entry name" value="Terminator_NusB"/>
    <property type="match status" value="1"/>
</dbReference>
<dbReference type="InterPro" id="IPR006027">
    <property type="entry name" value="NusB_RsmB_TIM44"/>
</dbReference>
<dbReference type="GO" id="GO:0005829">
    <property type="term" value="C:cytosol"/>
    <property type="evidence" value="ECO:0007669"/>
    <property type="project" value="TreeGrafter"/>
</dbReference>
<evidence type="ECO:0000256" key="5">
    <source>
        <dbReference type="ARBA" id="ARBA00023163"/>
    </source>
</evidence>
<dbReference type="Pfam" id="PF01029">
    <property type="entry name" value="NusB"/>
    <property type="match status" value="1"/>
</dbReference>
<dbReference type="HAMAP" id="MF_00073">
    <property type="entry name" value="NusB"/>
    <property type="match status" value="1"/>
</dbReference>
<dbReference type="GO" id="GO:0006353">
    <property type="term" value="P:DNA-templated transcription termination"/>
    <property type="evidence" value="ECO:0007669"/>
    <property type="project" value="UniProtKB-UniRule"/>
</dbReference>
<gene>
    <name evidence="6" type="primary">nusB</name>
    <name evidence="8" type="ORF">SAMN04487943_104199</name>
</gene>
<dbReference type="STRING" id="334253.SAMN04487943_104199"/>
<dbReference type="OrthoDB" id="9811381at2"/>
<dbReference type="PANTHER" id="PTHR11078">
    <property type="entry name" value="N UTILIZATION SUBSTANCE PROTEIN B-RELATED"/>
    <property type="match status" value="1"/>
</dbReference>
<evidence type="ECO:0000259" key="7">
    <source>
        <dbReference type="Pfam" id="PF01029"/>
    </source>
</evidence>
<dbReference type="GO" id="GO:0003723">
    <property type="term" value="F:RNA binding"/>
    <property type="evidence" value="ECO:0007669"/>
    <property type="project" value="UniProtKB-UniRule"/>
</dbReference>
<dbReference type="RefSeq" id="WP_091483357.1">
    <property type="nucleotide sequence ID" value="NZ_FOTR01000004.1"/>
</dbReference>
<dbReference type="InterPro" id="IPR011605">
    <property type="entry name" value="NusB_fam"/>
</dbReference>
<dbReference type="EMBL" id="FOTR01000004">
    <property type="protein sequence ID" value="SFL83021.1"/>
    <property type="molecule type" value="Genomic_DNA"/>
</dbReference>
<protein>
    <recommendedName>
        <fullName evidence="6">Transcription antitermination protein NusB</fullName>
    </recommendedName>
    <alternativeName>
        <fullName evidence="6">Antitermination factor NusB</fullName>
    </alternativeName>
</protein>
<dbReference type="NCBIfam" id="TIGR01951">
    <property type="entry name" value="nusB"/>
    <property type="match status" value="1"/>
</dbReference>